<accession>A0ABV7MP04</accession>
<name>A0ABV7MP04_9HYPH</name>
<reference evidence="3" key="1">
    <citation type="journal article" date="2019" name="Int. J. Syst. Evol. Microbiol.">
        <title>The Global Catalogue of Microorganisms (GCM) 10K type strain sequencing project: providing services to taxonomists for standard genome sequencing and annotation.</title>
        <authorList>
            <consortium name="The Broad Institute Genomics Platform"/>
            <consortium name="The Broad Institute Genome Sequencing Center for Infectious Disease"/>
            <person name="Wu L."/>
            <person name="Ma J."/>
        </authorList>
    </citation>
    <scope>NUCLEOTIDE SEQUENCE [LARGE SCALE GENOMIC DNA]</scope>
    <source>
        <strain evidence="3">ICMP 19515</strain>
    </source>
</reference>
<dbReference type="InterPro" id="IPR032856">
    <property type="entry name" value="GDE_N_bis"/>
</dbReference>
<evidence type="ECO:0000313" key="2">
    <source>
        <dbReference type="EMBL" id="MFC3323611.1"/>
    </source>
</evidence>
<dbReference type="EMBL" id="JBHRVD010000001">
    <property type="protein sequence ID" value="MFC3323611.1"/>
    <property type="molecule type" value="Genomic_DNA"/>
</dbReference>
<dbReference type="Pfam" id="PF14742">
    <property type="entry name" value="GDE_N_bis"/>
    <property type="match status" value="1"/>
</dbReference>
<protein>
    <submittedName>
        <fullName evidence="2">Glycogen debranching N-terminal domain-containing protein</fullName>
    </submittedName>
</protein>
<feature type="domain" description="Putative glycogen debranching enzyme N-terminal" evidence="1">
    <location>
        <begin position="31"/>
        <end position="150"/>
    </location>
</feature>
<keyword evidence="3" id="KW-1185">Reference proteome</keyword>
<evidence type="ECO:0000313" key="3">
    <source>
        <dbReference type="Proteomes" id="UP001595648"/>
    </source>
</evidence>
<comment type="caution">
    <text evidence="2">The sequence shown here is derived from an EMBL/GenBank/DDBJ whole genome shotgun (WGS) entry which is preliminary data.</text>
</comment>
<dbReference type="RefSeq" id="WP_378980225.1">
    <property type="nucleotide sequence ID" value="NZ_JBHRVD010000001.1"/>
</dbReference>
<dbReference type="Proteomes" id="UP001595648">
    <property type="component" value="Unassembled WGS sequence"/>
</dbReference>
<proteinExistence type="predicted"/>
<organism evidence="2 3">
    <name type="scientific">Mesorhizobium cantuariense</name>
    <dbReference type="NCBI Taxonomy" id="1300275"/>
    <lineage>
        <taxon>Bacteria</taxon>
        <taxon>Pseudomonadati</taxon>
        <taxon>Pseudomonadota</taxon>
        <taxon>Alphaproteobacteria</taxon>
        <taxon>Hyphomicrobiales</taxon>
        <taxon>Phyllobacteriaceae</taxon>
        <taxon>Mesorhizobium</taxon>
    </lineage>
</organism>
<sequence>MEPTDMPPELPDHSLVRLRARPETIYVSKGRTVLATGRRDGFLDQGPDQGLFVHRTRLLSRHRYLIDGHPPQAVSIPNVAQHSWLGYYIAPVPKAFSRHLAISDIAQQTIELRLSRYVGEGLHEDVDLANFTQENVGFTLELDLDADFADRTKPAPTAGRTDS</sequence>
<evidence type="ECO:0000259" key="1">
    <source>
        <dbReference type="Pfam" id="PF14742"/>
    </source>
</evidence>
<gene>
    <name evidence="2" type="ORF">ACFOJ9_17755</name>
</gene>